<sequence length="388" mass="40818">MFKKTVFLILLLLSVLFVPATLLAFDQLQSGENIILERDKVINSDYFGAGEAVTVSGTVNGDAYVAGGKVIVDGTINGDLLVAGGSVQVRGNIAGNVRAAGGEIIVTGVIGRNLTATGGSVNLADTAKITGNVVSGAGDLNVYSEIGGDLTAGAGNLIIGNKIGKTVYAGVEQLTIASSAQILGDINYWSQNDGRVEQGAQLSGKTNKFTPSEAPNRRAGEDIAKFFVGLYAVYKIITLISALIIGFLLIKFAPIYTQKTVDLVVKKPGNSFLVGLISLILTPILFIILLLTVVGIPLAFILLASYLILIYFSKIIIAVVIGQKVFSISGKSTSLIWALVVGLIIYAALVTIPVLGWVAGLFAIIFGLGGLISERYSFYKDLRSKKLI</sequence>
<keyword evidence="1" id="KW-1133">Transmembrane helix</keyword>
<feature type="transmembrane region" description="Helical" evidence="1">
    <location>
        <begin position="271"/>
        <end position="294"/>
    </location>
</feature>
<evidence type="ECO:0000259" key="2">
    <source>
        <dbReference type="Pfam" id="PF26514"/>
    </source>
</evidence>
<name>A0A0G0HF23_9BACT</name>
<feature type="transmembrane region" description="Helical" evidence="1">
    <location>
        <begin position="334"/>
        <end position="352"/>
    </location>
</feature>
<dbReference type="PATRIC" id="fig|1618426.3.peg.32"/>
<protein>
    <recommendedName>
        <fullName evidence="2">DUF8173 domain-containing protein</fullName>
    </recommendedName>
</protein>
<proteinExistence type="predicted"/>
<dbReference type="EMBL" id="LBSA01000001">
    <property type="protein sequence ID" value="KKQ10694.1"/>
    <property type="molecule type" value="Genomic_DNA"/>
</dbReference>
<feature type="transmembrane region" description="Helical" evidence="1">
    <location>
        <begin position="300"/>
        <end position="322"/>
    </location>
</feature>
<dbReference type="AlphaFoldDB" id="A0A0G0HF23"/>
<keyword evidence="1" id="KW-0812">Transmembrane</keyword>
<feature type="transmembrane region" description="Helical" evidence="1">
    <location>
        <begin position="358"/>
        <end position="378"/>
    </location>
</feature>
<accession>A0A0G0HF23</accession>
<feature type="domain" description="DUF8173" evidence="2">
    <location>
        <begin position="236"/>
        <end position="371"/>
    </location>
</feature>
<comment type="caution">
    <text evidence="3">The sequence shown here is derived from an EMBL/GenBank/DDBJ whole genome shotgun (WGS) entry which is preliminary data.</text>
</comment>
<keyword evidence="1" id="KW-0472">Membrane</keyword>
<evidence type="ECO:0000256" key="1">
    <source>
        <dbReference type="SAM" id="Phobius"/>
    </source>
</evidence>
<dbReference type="Proteomes" id="UP000034492">
    <property type="component" value="Unassembled WGS sequence"/>
</dbReference>
<dbReference type="InterPro" id="IPR058486">
    <property type="entry name" value="DUF8173"/>
</dbReference>
<feature type="transmembrane region" description="Helical" evidence="1">
    <location>
        <begin position="226"/>
        <end position="250"/>
    </location>
</feature>
<dbReference type="Pfam" id="PF26514">
    <property type="entry name" value="DUF8173"/>
    <property type="match status" value="1"/>
</dbReference>
<reference evidence="3 4" key="1">
    <citation type="journal article" date="2015" name="Nature">
        <title>rRNA introns, odd ribosomes, and small enigmatic genomes across a large radiation of phyla.</title>
        <authorList>
            <person name="Brown C.T."/>
            <person name="Hug L.A."/>
            <person name="Thomas B.C."/>
            <person name="Sharon I."/>
            <person name="Castelle C.J."/>
            <person name="Singh A."/>
            <person name="Wilkins M.J."/>
            <person name="Williams K.H."/>
            <person name="Banfield J.F."/>
        </authorList>
    </citation>
    <scope>NUCLEOTIDE SEQUENCE [LARGE SCALE GENOMIC DNA]</scope>
</reference>
<organism evidence="3 4">
    <name type="scientific">Candidatus Daviesbacteria bacterium GW2011_GWB1_36_5</name>
    <dbReference type="NCBI Taxonomy" id="1618426"/>
    <lineage>
        <taxon>Bacteria</taxon>
        <taxon>Candidatus Daviesiibacteriota</taxon>
    </lineage>
</organism>
<evidence type="ECO:0000313" key="3">
    <source>
        <dbReference type="EMBL" id="KKQ10694.1"/>
    </source>
</evidence>
<evidence type="ECO:0000313" key="4">
    <source>
        <dbReference type="Proteomes" id="UP000034492"/>
    </source>
</evidence>
<gene>
    <name evidence="3" type="ORF">US19_C0001G0032</name>
</gene>